<keyword evidence="5" id="KW-0804">Transcription</keyword>
<dbReference type="CDD" id="cd07377">
    <property type="entry name" value="WHTH_GntR"/>
    <property type="match status" value="1"/>
</dbReference>
<dbReference type="Pfam" id="PF00392">
    <property type="entry name" value="GntR"/>
    <property type="match status" value="1"/>
</dbReference>
<dbReference type="Proteomes" id="UP001158049">
    <property type="component" value="Unassembled WGS sequence"/>
</dbReference>
<evidence type="ECO:0000259" key="6">
    <source>
        <dbReference type="PROSITE" id="PS50949"/>
    </source>
</evidence>
<dbReference type="PROSITE" id="PS50949">
    <property type="entry name" value="HTH_GNTR"/>
    <property type="match status" value="1"/>
</dbReference>
<dbReference type="InterPro" id="IPR051446">
    <property type="entry name" value="HTH_trans_reg/aminotransferase"/>
</dbReference>
<dbReference type="InterPro" id="IPR015424">
    <property type="entry name" value="PyrdxlP-dep_Trfase"/>
</dbReference>
<name>A0ABY1QQ39_9BURK</name>
<evidence type="ECO:0000256" key="2">
    <source>
        <dbReference type="ARBA" id="ARBA00022898"/>
    </source>
</evidence>
<dbReference type="PANTHER" id="PTHR46577:SF2">
    <property type="entry name" value="TRANSCRIPTIONAL REGULATORY PROTEIN"/>
    <property type="match status" value="1"/>
</dbReference>
<organism evidence="7 8">
    <name type="scientific">Noviherbaspirillum suwonense</name>
    <dbReference type="NCBI Taxonomy" id="1224511"/>
    <lineage>
        <taxon>Bacteria</taxon>
        <taxon>Pseudomonadati</taxon>
        <taxon>Pseudomonadota</taxon>
        <taxon>Betaproteobacteria</taxon>
        <taxon>Burkholderiales</taxon>
        <taxon>Oxalobacteraceae</taxon>
        <taxon>Noviherbaspirillum</taxon>
    </lineage>
</organism>
<dbReference type="InterPro" id="IPR036388">
    <property type="entry name" value="WH-like_DNA-bd_sf"/>
</dbReference>
<reference evidence="7 8" key="1">
    <citation type="submission" date="2017-05" db="EMBL/GenBank/DDBJ databases">
        <authorList>
            <person name="Varghese N."/>
            <person name="Submissions S."/>
        </authorList>
    </citation>
    <scope>NUCLEOTIDE SEQUENCE [LARGE SCALE GENOMIC DNA]</scope>
    <source>
        <strain evidence="7 8">DSM 26001</strain>
    </source>
</reference>
<dbReference type="CDD" id="cd00609">
    <property type="entry name" value="AAT_like"/>
    <property type="match status" value="1"/>
</dbReference>
<dbReference type="Pfam" id="PF00155">
    <property type="entry name" value="Aminotran_1_2"/>
    <property type="match status" value="1"/>
</dbReference>
<dbReference type="SUPFAM" id="SSF53383">
    <property type="entry name" value="PLP-dependent transferases"/>
    <property type="match status" value="1"/>
</dbReference>
<evidence type="ECO:0000256" key="5">
    <source>
        <dbReference type="ARBA" id="ARBA00023163"/>
    </source>
</evidence>
<comment type="similarity">
    <text evidence="1">In the C-terminal section; belongs to the class-I pyridoxal-phosphate-dependent aminotransferase family.</text>
</comment>
<evidence type="ECO:0000256" key="3">
    <source>
        <dbReference type="ARBA" id="ARBA00023015"/>
    </source>
</evidence>
<keyword evidence="3" id="KW-0805">Transcription regulation</keyword>
<dbReference type="SUPFAM" id="SSF46785">
    <property type="entry name" value="Winged helix' DNA-binding domain"/>
    <property type="match status" value="1"/>
</dbReference>
<keyword evidence="8" id="KW-1185">Reference proteome</keyword>
<gene>
    <name evidence="7" type="ORF">SAMN06295970_12625</name>
</gene>
<dbReference type="InterPro" id="IPR004839">
    <property type="entry name" value="Aminotransferase_I/II_large"/>
</dbReference>
<protein>
    <submittedName>
        <fullName evidence="7">Transcriptional regulator, GntR family</fullName>
    </submittedName>
</protein>
<dbReference type="EMBL" id="FXUL01000026">
    <property type="protein sequence ID" value="SMP77223.1"/>
    <property type="molecule type" value="Genomic_DNA"/>
</dbReference>
<dbReference type="InterPro" id="IPR036390">
    <property type="entry name" value="WH_DNA-bd_sf"/>
</dbReference>
<dbReference type="Gene3D" id="3.90.1150.10">
    <property type="entry name" value="Aspartate Aminotransferase, domain 1"/>
    <property type="match status" value="1"/>
</dbReference>
<comment type="caution">
    <text evidence="7">The sequence shown here is derived from an EMBL/GenBank/DDBJ whole genome shotgun (WGS) entry which is preliminary data.</text>
</comment>
<accession>A0ABY1QQ39</accession>
<evidence type="ECO:0000313" key="8">
    <source>
        <dbReference type="Proteomes" id="UP001158049"/>
    </source>
</evidence>
<feature type="domain" description="HTH gntR-type" evidence="6">
    <location>
        <begin position="1"/>
        <end position="69"/>
    </location>
</feature>
<dbReference type="InterPro" id="IPR015421">
    <property type="entry name" value="PyrdxlP-dep_Trfase_major"/>
</dbReference>
<evidence type="ECO:0000256" key="1">
    <source>
        <dbReference type="ARBA" id="ARBA00005384"/>
    </source>
</evidence>
<dbReference type="InterPro" id="IPR015422">
    <property type="entry name" value="PyrdxlP-dep_Trfase_small"/>
</dbReference>
<dbReference type="Gene3D" id="3.40.640.10">
    <property type="entry name" value="Type I PLP-dependent aspartate aminotransferase-like (Major domain)"/>
    <property type="match status" value="1"/>
</dbReference>
<keyword evidence="2" id="KW-0663">Pyridoxal phosphate</keyword>
<dbReference type="InterPro" id="IPR000524">
    <property type="entry name" value="Tscrpt_reg_HTH_GntR"/>
</dbReference>
<evidence type="ECO:0000313" key="7">
    <source>
        <dbReference type="EMBL" id="SMP77223.1"/>
    </source>
</evidence>
<dbReference type="Gene3D" id="1.10.10.10">
    <property type="entry name" value="Winged helix-like DNA-binding domain superfamily/Winged helix DNA-binding domain"/>
    <property type="match status" value="1"/>
</dbReference>
<evidence type="ECO:0000256" key="4">
    <source>
        <dbReference type="ARBA" id="ARBA00023125"/>
    </source>
</evidence>
<proteinExistence type="inferred from homology"/>
<keyword evidence="4" id="KW-0238">DNA-binding</keyword>
<dbReference type="RefSeq" id="WP_283444892.1">
    <property type="nucleotide sequence ID" value="NZ_FXUL01000026.1"/>
</dbReference>
<dbReference type="PANTHER" id="PTHR46577">
    <property type="entry name" value="HTH-TYPE TRANSCRIPTIONAL REGULATORY PROTEIN GABR"/>
    <property type="match status" value="1"/>
</dbReference>
<sequence>MKRYEALAEEIAQSIRTGVMKLGDRLPSVRQASSSRGVSPSTVFEAYYLLEARGLIRARERSGYYVIAGAKKILPEPDLVSRPDEESMQVDVSQLVFEILESARTRDVVPFGSAFPSPMLFPLPRLAKSMASSVQSMDPWSTVDDITPGNAALRRQIALRYLADGVHIHTDEIVITNGALEALNLCLQAVTRPGDTVLIESPTFYAALQALERLDLKAVQVPTHPREGIDLDALTLALERHQPKACWLMTNFQNPLGSLMSDEKKKAVVELLALHNVPLIEDDVYGELYFGSKRPLPAKAFDKKDLVMHCSSFSKCLAPGYRVGWAVPGRFTRDVTRLKLTSTLSASAPAQAALADYLAKGGYDKHLRQLRHVLSVQQSAMIQAVVRHFPRGTKATRPDGGYFLWVELPHDVNSLELQRQALSLGISVAPGPMFSARREFRNCLRLNYGHPWDDRTEAAIATLGRLIAANLESNRPVLTPGTTPRSDPVAIDK</sequence>
<dbReference type="SMART" id="SM00345">
    <property type="entry name" value="HTH_GNTR"/>
    <property type="match status" value="1"/>
</dbReference>